<name>A0A4Z0PUJ6_9BACT</name>
<dbReference type="AlphaFoldDB" id="A0A4Z0PUJ6"/>
<accession>A0A4Z0PUJ6</accession>
<evidence type="ECO:0000256" key="1">
    <source>
        <dbReference type="SAM" id="SignalP"/>
    </source>
</evidence>
<comment type="caution">
    <text evidence="2">The sequence shown here is derived from an EMBL/GenBank/DDBJ whole genome shotgun (WGS) entry which is preliminary data.</text>
</comment>
<keyword evidence="1" id="KW-0732">Signal</keyword>
<dbReference type="Proteomes" id="UP000298471">
    <property type="component" value="Unassembled WGS sequence"/>
</dbReference>
<sequence>MRQSLLFFLTALLLFAVLGSCQSRNNPTAAPTSLPQRMDSLTMAFLARVRTGATTSSTDSLATYLAQALRHDGVDTLLYYRSGCVGCEVVKEKTNCWCNTAELRAYLFWQRAGRTFAKQLDCCRNHLAVATSAAAFAFYFQHRHVLDEGPAYFRELERYNRAHPGQVRFLPPSPVHGEQRYIRLWVGTQEYKVGHTARSFEADSDAAEPLAYEWRQRQREWVRLLEQLPTVTASPPK</sequence>
<feature type="chain" id="PRO_5021344619" description="Lipoprotein" evidence="1">
    <location>
        <begin position="30"/>
        <end position="237"/>
    </location>
</feature>
<dbReference type="RefSeq" id="WP_167856590.1">
    <property type="nucleotide sequence ID" value="NZ_SRMB01000009.1"/>
</dbReference>
<evidence type="ECO:0000313" key="3">
    <source>
        <dbReference type="Proteomes" id="UP000298471"/>
    </source>
</evidence>
<gene>
    <name evidence="2" type="ORF">E5K02_25320</name>
</gene>
<protein>
    <recommendedName>
        <fullName evidence="4">Lipoprotein</fullName>
    </recommendedName>
</protein>
<reference evidence="2 3" key="1">
    <citation type="submission" date="2019-04" db="EMBL/GenBank/DDBJ databases">
        <authorList>
            <person name="Feng G."/>
            <person name="Zhang J."/>
            <person name="Zhu H."/>
        </authorList>
    </citation>
    <scope>NUCLEOTIDE SEQUENCE [LARGE SCALE GENOMIC DNA]</scope>
    <source>
        <strain evidence="2 3">9PBR-1</strain>
    </source>
</reference>
<feature type="signal peptide" evidence="1">
    <location>
        <begin position="1"/>
        <end position="29"/>
    </location>
</feature>
<evidence type="ECO:0000313" key="2">
    <source>
        <dbReference type="EMBL" id="TGE20924.1"/>
    </source>
</evidence>
<evidence type="ECO:0008006" key="4">
    <source>
        <dbReference type="Google" id="ProtNLM"/>
    </source>
</evidence>
<proteinExistence type="predicted"/>
<keyword evidence="3" id="KW-1185">Reference proteome</keyword>
<organism evidence="2 3">
    <name type="scientific">Hymenobacter metallicola</name>
    <dbReference type="NCBI Taxonomy" id="2563114"/>
    <lineage>
        <taxon>Bacteria</taxon>
        <taxon>Pseudomonadati</taxon>
        <taxon>Bacteroidota</taxon>
        <taxon>Cytophagia</taxon>
        <taxon>Cytophagales</taxon>
        <taxon>Hymenobacteraceae</taxon>
        <taxon>Hymenobacter</taxon>
    </lineage>
</organism>
<dbReference type="PROSITE" id="PS51257">
    <property type="entry name" value="PROKAR_LIPOPROTEIN"/>
    <property type="match status" value="1"/>
</dbReference>
<dbReference type="EMBL" id="SRMB01000009">
    <property type="protein sequence ID" value="TGE20924.1"/>
    <property type="molecule type" value="Genomic_DNA"/>
</dbReference>